<proteinExistence type="predicted"/>
<evidence type="ECO:0000313" key="3">
    <source>
        <dbReference type="Proteomes" id="UP000186922"/>
    </source>
</evidence>
<evidence type="ECO:0008006" key="4">
    <source>
        <dbReference type="Google" id="ProtNLM"/>
    </source>
</evidence>
<dbReference type="Proteomes" id="UP000186922">
    <property type="component" value="Unassembled WGS sequence"/>
</dbReference>
<dbReference type="EMBL" id="BDGG01000017">
    <property type="protein sequence ID" value="GAV08321.1"/>
    <property type="molecule type" value="Genomic_DNA"/>
</dbReference>
<evidence type="ECO:0000256" key="1">
    <source>
        <dbReference type="ARBA" id="ARBA00022679"/>
    </source>
</evidence>
<organism evidence="2 3">
    <name type="scientific">Ramazzottius varieornatus</name>
    <name type="common">Water bear</name>
    <name type="synonym">Tardigrade</name>
    <dbReference type="NCBI Taxonomy" id="947166"/>
    <lineage>
        <taxon>Eukaryota</taxon>
        <taxon>Metazoa</taxon>
        <taxon>Ecdysozoa</taxon>
        <taxon>Tardigrada</taxon>
        <taxon>Eutardigrada</taxon>
        <taxon>Parachela</taxon>
        <taxon>Hypsibioidea</taxon>
        <taxon>Ramazzottiidae</taxon>
        <taxon>Ramazzottius</taxon>
    </lineage>
</organism>
<gene>
    <name evidence="2" type="primary">RvY_18033</name>
    <name evidence="2" type="synonym">RvY_18033.1</name>
    <name evidence="2" type="ORF">RvY_18033-1</name>
</gene>
<dbReference type="InterPro" id="IPR050481">
    <property type="entry name" value="UDP-glycosyltransf_plant"/>
</dbReference>
<accession>A0A1D1W4E7</accession>
<keyword evidence="1" id="KW-0808">Transferase</keyword>
<dbReference type="Gene3D" id="3.40.50.2000">
    <property type="entry name" value="Glycogen Phosphorylase B"/>
    <property type="match status" value="1"/>
</dbReference>
<protein>
    <recommendedName>
        <fullName evidence="4">Glucuronosyltransferase</fullName>
    </recommendedName>
</protein>
<evidence type="ECO:0000313" key="2">
    <source>
        <dbReference type="EMBL" id="GAV08321.1"/>
    </source>
</evidence>
<comment type="caution">
    <text evidence="2">The sequence shown here is derived from an EMBL/GenBank/DDBJ whole genome shotgun (WGS) entry which is preliminary data.</text>
</comment>
<dbReference type="AlphaFoldDB" id="A0A1D1W4E7"/>
<name>A0A1D1W4E7_RAMVA</name>
<sequence length="335" mass="37249">MYFVGPLLSPESPSPDSTLFEGSIKVKAWLDAKPARSVVYFSLGTVGRPSKKEVEQISKGLLSLGQPFIMSLKADVHQYLTTEITDKIAAQFALTSKPFLILSCVPQRMVLSHRACAVLVSHCGWNSTLETLAYGAPVVAWPLFGDQELDAKKLEKQGVAKMQPTREITAAELAGAVREVAGFGLEDGRRSTYSLAAESWRIKLQAEQRFARFVGRARYLVQATVCELIYKYCLISPLLPGYKSARLRSRSTGSEIQYRHEGKVCNSKQFGAGGKDGKRRIQPLKIVKKCIGVNCTRRYELPFRCFGIACSKTFYCSKLSLRACNRENHQHSVVL</sequence>
<reference evidence="2 3" key="1">
    <citation type="journal article" date="2016" name="Nat. Commun.">
        <title>Extremotolerant tardigrade genome and improved radiotolerance of human cultured cells by tardigrade-unique protein.</title>
        <authorList>
            <person name="Hashimoto T."/>
            <person name="Horikawa D.D."/>
            <person name="Saito Y."/>
            <person name="Kuwahara H."/>
            <person name="Kozuka-Hata H."/>
            <person name="Shin-I T."/>
            <person name="Minakuchi Y."/>
            <person name="Ohishi K."/>
            <person name="Motoyama A."/>
            <person name="Aizu T."/>
            <person name="Enomoto A."/>
            <person name="Kondo K."/>
            <person name="Tanaka S."/>
            <person name="Hara Y."/>
            <person name="Koshikawa S."/>
            <person name="Sagara H."/>
            <person name="Miura T."/>
            <person name="Yokobori S."/>
            <person name="Miyagawa K."/>
            <person name="Suzuki Y."/>
            <person name="Kubo T."/>
            <person name="Oyama M."/>
            <person name="Kohara Y."/>
            <person name="Fujiyama A."/>
            <person name="Arakawa K."/>
            <person name="Katayama T."/>
            <person name="Toyoda A."/>
            <person name="Kunieda T."/>
        </authorList>
    </citation>
    <scope>NUCLEOTIDE SEQUENCE [LARGE SCALE GENOMIC DNA]</scope>
    <source>
        <strain evidence="2 3">YOKOZUNA-1</strain>
    </source>
</reference>
<dbReference type="PANTHER" id="PTHR48049:SF132">
    <property type="entry name" value="GLYCOSYLTRANSFERASE"/>
    <property type="match status" value="1"/>
</dbReference>
<dbReference type="Pfam" id="PF00201">
    <property type="entry name" value="UDPGT"/>
    <property type="match status" value="1"/>
</dbReference>
<dbReference type="InterPro" id="IPR002213">
    <property type="entry name" value="UDP_glucos_trans"/>
</dbReference>
<dbReference type="SUPFAM" id="SSF53756">
    <property type="entry name" value="UDP-Glycosyltransferase/glycogen phosphorylase"/>
    <property type="match status" value="1"/>
</dbReference>
<dbReference type="CDD" id="cd03784">
    <property type="entry name" value="GT1_Gtf-like"/>
    <property type="match status" value="1"/>
</dbReference>
<dbReference type="STRING" id="947166.A0A1D1W4E7"/>
<dbReference type="OrthoDB" id="5835829at2759"/>
<dbReference type="PANTHER" id="PTHR48049">
    <property type="entry name" value="GLYCOSYLTRANSFERASE"/>
    <property type="match status" value="1"/>
</dbReference>
<keyword evidence="3" id="KW-1185">Reference proteome</keyword>
<feature type="non-terminal residue" evidence="2">
    <location>
        <position position="335"/>
    </location>
</feature>
<dbReference type="GO" id="GO:0035251">
    <property type="term" value="F:UDP-glucosyltransferase activity"/>
    <property type="evidence" value="ECO:0007669"/>
    <property type="project" value="InterPro"/>
</dbReference>